<feature type="compositionally biased region" description="Low complexity" evidence="6">
    <location>
        <begin position="296"/>
        <end position="306"/>
    </location>
</feature>
<evidence type="ECO:0000256" key="5">
    <source>
        <dbReference type="ARBA" id="ARBA00038359"/>
    </source>
</evidence>
<feature type="region of interest" description="Disordered" evidence="6">
    <location>
        <begin position="1"/>
        <end position="35"/>
    </location>
</feature>
<evidence type="ECO:0000256" key="2">
    <source>
        <dbReference type="ARBA" id="ARBA00022692"/>
    </source>
</evidence>
<dbReference type="EMBL" id="JAZGSY010000364">
    <property type="protein sequence ID" value="KAL1836806.1"/>
    <property type="molecule type" value="Genomic_DNA"/>
</dbReference>
<protein>
    <recommendedName>
        <fullName evidence="8">Rhodopsin domain-containing protein</fullName>
    </recommendedName>
</protein>
<evidence type="ECO:0000256" key="7">
    <source>
        <dbReference type="SAM" id="Phobius"/>
    </source>
</evidence>
<feature type="compositionally biased region" description="Pro residues" evidence="6">
    <location>
        <begin position="24"/>
        <end position="33"/>
    </location>
</feature>
<organism evidence="9 10">
    <name type="scientific">Humicola insolens</name>
    <name type="common">Soft-rot fungus</name>
    <dbReference type="NCBI Taxonomy" id="85995"/>
    <lineage>
        <taxon>Eukaryota</taxon>
        <taxon>Fungi</taxon>
        <taxon>Dikarya</taxon>
        <taxon>Ascomycota</taxon>
        <taxon>Pezizomycotina</taxon>
        <taxon>Sordariomycetes</taxon>
        <taxon>Sordariomycetidae</taxon>
        <taxon>Sordariales</taxon>
        <taxon>Chaetomiaceae</taxon>
        <taxon>Mycothermus</taxon>
    </lineage>
</organism>
<evidence type="ECO:0000259" key="8">
    <source>
        <dbReference type="Pfam" id="PF20684"/>
    </source>
</evidence>
<feature type="region of interest" description="Disordered" evidence="6">
    <location>
        <begin position="428"/>
        <end position="454"/>
    </location>
</feature>
<feature type="transmembrane region" description="Helical" evidence="7">
    <location>
        <begin position="96"/>
        <end position="114"/>
    </location>
</feature>
<keyword evidence="2 7" id="KW-0812">Transmembrane</keyword>
<feature type="transmembrane region" description="Helical" evidence="7">
    <location>
        <begin position="173"/>
        <end position="194"/>
    </location>
</feature>
<dbReference type="PANTHER" id="PTHR33048">
    <property type="entry name" value="PTH11-LIKE INTEGRAL MEMBRANE PROTEIN (AFU_ORTHOLOGUE AFUA_5G11245)"/>
    <property type="match status" value="1"/>
</dbReference>
<proteinExistence type="inferred from homology"/>
<dbReference type="InterPro" id="IPR052337">
    <property type="entry name" value="SAT4-like"/>
</dbReference>
<evidence type="ECO:0000256" key="3">
    <source>
        <dbReference type="ARBA" id="ARBA00022989"/>
    </source>
</evidence>
<comment type="subcellular location">
    <subcellularLocation>
        <location evidence="1">Membrane</location>
        <topology evidence="1">Multi-pass membrane protein</topology>
    </subcellularLocation>
</comment>
<gene>
    <name evidence="9" type="ORF">VTJ49DRAFT_4634</name>
</gene>
<feature type="transmembrane region" description="Helical" evidence="7">
    <location>
        <begin position="71"/>
        <end position="90"/>
    </location>
</feature>
<reference evidence="9 10" key="1">
    <citation type="journal article" date="2024" name="Commun. Biol.">
        <title>Comparative genomic analysis of thermophilic fungi reveals convergent evolutionary adaptations and gene losses.</title>
        <authorList>
            <person name="Steindorff A.S."/>
            <person name="Aguilar-Pontes M.V."/>
            <person name="Robinson A.J."/>
            <person name="Andreopoulos B."/>
            <person name="LaButti K."/>
            <person name="Kuo A."/>
            <person name="Mondo S."/>
            <person name="Riley R."/>
            <person name="Otillar R."/>
            <person name="Haridas S."/>
            <person name="Lipzen A."/>
            <person name="Grimwood J."/>
            <person name="Schmutz J."/>
            <person name="Clum A."/>
            <person name="Reid I.D."/>
            <person name="Moisan M.C."/>
            <person name="Butler G."/>
            <person name="Nguyen T.T.M."/>
            <person name="Dewar K."/>
            <person name="Conant G."/>
            <person name="Drula E."/>
            <person name="Henrissat B."/>
            <person name="Hansel C."/>
            <person name="Singer S."/>
            <person name="Hutchinson M.I."/>
            <person name="de Vries R.P."/>
            <person name="Natvig D.O."/>
            <person name="Powell A.J."/>
            <person name="Tsang A."/>
            <person name="Grigoriev I.V."/>
        </authorList>
    </citation>
    <scope>NUCLEOTIDE SEQUENCE [LARGE SCALE GENOMIC DNA]</scope>
    <source>
        <strain evidence="9 10">CBS 620.91</strain>
    </source>
</reference>
<feature type="compositionally biased region" description="Low complexity" evidence="6">
    <location>
        <begin position="279"/>
        <end position="288"/>
    </location>
</feature>
<comment type="similarity">
    <text evidence="5">Belongs to the SAT4 family.</text>
</comment>
<evidence type="ECO:0000313" key="9">
    <source>
        <dbReference type="EMBL" id="KAL1836806.1"/>
    </source>
</evidence>
<keyword evidence="4 7" id="KW-0472">Membrane</keyword>
<feature type="compositionally biased region" description="Basic residues" evidence="6">
    <location>
        <begin position="307"/>
        <end position="319"/>
    </location>
</feature>
<keyword evidence="10" id="KW-1185">Reference proteome</keyword>
<dbReference type="PANTHER" id="PTHR33048:SF47">
    <property type="entry name" value="INTEGRAL MEMBRANE PROTEIN-RELATED"/>
    <property type="match status" value="1"/>
</dbReference>
<name>A0ABR3V5W1_HUMIN</name>
<accession>A0ABR3V5W1</accession>
<evidence type="ECO:0000256" key="1">
    <source>
        <dbReference type="ARBA" id="ARBA00004141"/>
    </source>
</evidence>
<evidence type="ECO:0000256" key="4">
    <source>
        <dbReference type="ARBA" id="ARBA00023136"/>
    </source>
</evidence>
<feature type="compositionally biased region" description="Pro residues" evidence="6">
    <location>
        <begin position="1"/>
        <end position="17"/>
    </location>
</feature>
<dbReference type="Proteomes" id="UP001583172">
    <property type="component" value="Unassembled WGS sequence"/>
</dbReference>
<feature type="region of interest" description="Disordered" evidence="6">
    <location>
        <begin position="279"/>
        <end position="347"/>
    </location>
</feature>
<feature type="domain" description="Rhodopsin" evidence="8">
    <location>
        <begin position="68"/>
        <end position="265"/>
    </location>
</feature>
<evidence type="ECO:0000256" key="6">
    <source>
        <dbReference type="SAM" id="MobiDB-lite"/>
    </source>
</evidence>
<feature type="compositionally biased region" description="Basic and acidic residues" evidence="6">
    <location>
        <begin position="428"/>
        <end position="438"/>
    </location>
</feature>
<feature type="transmembrane region" description="Helical" evidence="7">
    <location>
        <begin position="201"/>
        <end position="220"/>
    </location>
</feature>
<dbReference type="InterPro" id="IPR049326">
    <property type="entry name" value="Rhodopsin_dom_fungi"/>
</dbReference>
<comment type="caution">
    <text evidence="9">The sequence shown here is derived from an EMBL/GenBank/DDBJ whole genome shotgun (WGS) entry which is preliminary data.</text>
</comment>
<feature type="transmembrane region" description="Helical" evidence="7">
    <location>
        <begin position="43"/>
        <end position="64"/>
    </location>
</feature>
<evidence type="ECO:0000313" key="10">
    <source>
        <dbReference type="Proteomes" id="UP001583172"/>
    </source>
</evidence>
<dbReference type="Pfam" id="PF20684">
    <property type="entry name" value="Fung_rhodopsin"/>
    <property type="match status" value="1"/>
</dbReference>
<keyword evidence="3 7" id="KW-1133">Transmembrane helix</keyword>
<sequence length="473" mass="51385">MSDSPPPPPDSSQPPPSSSSTEAPSPPAGPPMPSWESLPHDSLQTNIIVAASVCWSIAAVFVALRFYTRGVIIRVVGWSDWSVLLALSAWFGVLFYALSLCFTKLAILMLYIHLFTFRWAQLAGQVLFGFVVVSHLYMAVTTFTACIPLQSYWDFRVPKRYCHSNAVWWSNTALHMVTDFLIFLLPMPVVWTINLPRRQKLILSFLFGFGFLVCFISILRVPQLLRAQTDFDFTYVAAELSYMTAVEVNGAIVCACVMTLKPFLAHFFPRSIWASSTAGTGNTTTTTTTGGGTNTGGSSWYSQSSSAKKRQRRTLRRHDRGNGPGGPPTIGSLPSKPRYHTGKGGDLSLASAQDYRDAWLETSGGGTGDIITGGKNASSRAAAAAAAAAVGRGPGRRVWVDGRGYVEIHDGDGDIWGVDVELAEHVGRGEQKGREGVGHRTPRSPTPPPVGSGTVRVDTEFIVEVRKAEARLR</sequence>
<feature type="transmembrane region" description="Helical" evidence="7">
    <location>
        <begin position="126"/>
        <end position="153"/>
    </location>
</feature>